<dbReference type="GO" id="GO:0006355">
    <property type="term" value="P:regulation of DNA-templated transcription"/>
    <property type="evidence" value="ECO:0000318"/>
    <property type="project" value="GO_Central"/>
</dbReference>
<feature type="domain" description="HTH myb-type" evidence="5">
    <location>
        <begin position="234"/>
        <end position="280"/>
    </location>
</feature>
<dbReference type="Pfam" id="PF00240">
    <property type="entry name" value="ubiquitin"/>
    <property type="match status" value="1"/>
</dbReference>
<dbReference type="CDD" id="cd00167">
    <property type="entry name" value="SANT"/>
    <property type="match status" value="3"/>
</dbReference>
<dbReference type="GO" id="GO:0005634">
    <property type="term" value="C:nucleus"/>
    <property type="evidence" value="ECO:0000318"/>
    <property type="project" value="GO_Central"/>
</dbReference>
<keyword evidence="6" id="KW-0238">DNA-binding</keyword>
<feature type="compositionally biased region" description="Basic and acidic residues" evidence="1">
    <location>
        <begin position="183"/>
        <end position="195"/>
    </location>
</feature>
<dbReference type="PROSITE" id="PS51294">
    <property type="entry name" value="HTH_MYB"/>
    <property type="match status" value="3"/>
</dbReference>
<evidence type="ECO:0000313" key="6">
    <source>
        <dbReference type="EMBL" id="EAX88692.1"/>
    </source>
</evidence>
<dbReference type="GO" id="GO:0000978">
    <property type="term" value="F:RNA polymerase II cis-regulatory region sequence-specific DNA binding"/>
    <property type="evidence" value="ECO:0000318"/>
    <property type="project" value="GO_Central"/>
</dbReference>
<reference evidence="6" key="2">
    <citation type="journal article" date="2007" name="Science">
        <title>Draft genome sequence of the sexually transmitted pathogen Trichomonas vaginalis.</title>
        <authorList>
            <person name="Carlton J.M."/>
            <person name="Hirt R.P."/>
            <person name="Silva J.C."/>
            <person name="Delcher A.L."/>
            <person name="Schatz M."/>
            <person name="Zhao Q."/>
            <person name="Wortman J.R."/>
            <person name="Bidwell S.L."/>
            <person name="Alsmark U.C.M."/>
            <person name="Besteiro S."/>
            <person name="Sicheritz-Ponten T."/>
            <person name="Noel C.J."/>
            <person name="Dacks J.B."/>
            <person name="Foster P.G."/>
            <person name="Simillion C."/>
            <person name="Van de Peer Y."/>
            <person name="Miranda-Saavedra D."/>
            <person name="Barton G.J."/>
            <person name="Westrop G.D."/>
            <person name="Mueller S."/>
            <person name="Dessi D."/>
            <person name="Fiori P.L."/>
            <person name="Ren Q."/>
            <person name="Paulsen I."/>
            <person name="Zhang H."/>
            <person name="Bastida-Corcuera F.D."/>
            <person name="Simoes-Barbosa A."/>
            <person name="Brown M.T."/>
            <person name="Hayes R.D."/>
            <person name="Mukherjee M."/>
            <person name="Okumura C.Y."/>
            <person name="Schneider R."/>
            <person name="Smith A.J."/>
            <person name="Vanacova S."/>
            <person name="Villalvazo M."/>
            <person name="Haas B.J."/>
            <person name="Pertea M."/>
            <person name="Feldblyum T.V."/>
            <person name="Utterback T.R."/>
            <person name="Shu C.L."/>
            <person name="Osoegawa K."/>
            <person name="de Jong P.J."/>
            <person name="Hrdy I."/>
            <person name="Horvathova L."/>
            <person name="Zubacova Z."/>
            <person name="Dolezal P."/>
            <person name="Malik S.B."/>
            <person name="Logsdon J.M. Jr."/>
            <person name="Henze K."/>
            <person name="Gupta A."/>
            <person name="Wang C.C."/>
            <person name="Dunne R.L."/>
            <person name="Upcroft J.A."/>
            <person name="Upcroft P."/>
            <person name="White O."/>
            <person name="Salzberg S.L."/>
            <person name="Tang P."/>
            <person name="Chiu C.-H."/>
            <person name="Lee Y.-S."/>
            <person name="Embley T.M."/>
            <person name="Coombs G.H."/>
            <person name="Mottram J.C."/>
            <person name="Tachezy J."/>
            <person name="Fraser-Liggett C.M."/>
            <person name="Johnson P.J."/>
        </authorList>
    </citation>
    <scope>NUCLEOTIDE SEQUENCE [LARGE SCALE GENOMIC DNA]</scope>
    <source>
        <strain evidence="6">G3</strain>
    </source>
</reference>
<dbReference type="InterPro" id="IPR001005">
    <property type="entry name" value="SANT/Myb"/>
</dbReference>
<dbReference type="CDD" id="cd14270">
    <property type="entry name" value="UBA"/>
    <property type="match status" value="1"/>
</dbReference>
<dbReference type="InParanoid" id="A2G2D5"/>
<feature type="domain" description="Myb-like" evidence="4">
    <location>
        <begin position="385"/>
        <end position="435"/>
    </location>
</feature>
<dbReference type="Gene3D" id="1.10.10.60">
    <property type="entry name" value="Homeodomain-like"/>
    <property type="match status" value="3"/>
</dbReference>
<dbReference type="SUPFAM" id="SSF54236">
    <property type="entry name" value="Ubiquitin-like"/>
    <property type="match status" value="1"/>
</dbReference>
<protein>
    <submittedName>
        <fullName evidence="6">Myb-like DNA-binding domain containing protein</fullName>
    </submittedName>
</protein>
<evidence type="ECO:0000259" key="4">
    <source>
        <dbReference type="PROSITE" id="PS50090"/>
    </source>
</evidence>
<feature type="domain" description="Myb-like" evidence="4">
    <location>
        <begin position="234"/>
        <end position="276"/>
    </location>
</feature>
<dbReference type="OMA" id="NCRYFAN"/>
<dbReference type="Proteomes" id="UP000001542">
    <property type="component" value="Unassembled WGS sequence"/>
</dbReference>
<dbReference type="InterPro" id="IPR017930">
    <property type="entry name" value="Myb_dom"/>
</dbReference>
<dbReference type="PROSITE" id="PS50053">
    <property type="entry name" value="UBIQUITIN_2"/>
    <property type="match status" value="1"/>
</dbReference>
<dbReference type="CDD" id="cd17039">
    <property type="entry name" value="Ubl_ubiquitin_like"/>
    <property type="match status" value="1"/>
</dbReference>
<name>A2G2D5_TRIV3</name>
<dbReference type="SUPFAM" id="SSF46689">
    <property type="entry name" value="Homeodomain-like"/>
    <property type="match status" value="2"/>
</dbReference>
<feature type="compositionally biased region" description="Acidic residues" evidence="1">
    <location>
        <begin position="483"/>
        <end position="501"/>
    </location>
</feature>
<feature type="compositionally biased region" description="Low complexity" evidence="1">
    <location>
        <begin position="334"/>
        <end position="365"/>
    </location>
</feature>
<accession>A2G2D5</accession>
<dbReference type="InterPro" id="IPR000626">
    <property type="entry name" value="Ubiquitin-like_dom"/>
</dbReference>
<dbReference type="PROSITE" id="PS50030">
    <property type="entry name" value="UBA"/>
    <property type="match status" value="1"/>
</dbReference>
<dbReference type="EMBL" id="DS114279">
    <property type="protein sequence ID" value="EAX88692.1"/>
    <property type="molecule type" value="Genomic_DNA"/>
</dbReference>
<dbReference type="InterPro" id="IPR050560">
    <property type="entry name" value="MYB_TF"/>
</dbReference>
<dbReference type="Gene3D" id="3.10.20.90">
    <property type="entry name" value="Phosphatidylinositol 3-kinase Catalytic Subunit, Chain A, domain 1"/>
    <property type="match status" value="1"/>
</dbReference>
<feature type="domain" description="Myb-like" evidence="4">
    <location>
        <begin position="516"/>
        <end position="566"/>
    </location>
</feature>
<evidence type="ECO:0000259" key="2">
    <source>
        <dbReference type="PROSITE" id="PS50030"/>
    </source>
</evidence>
<feature type="domain" description="HTH myb-type" evidence="5">
    <location>
        <begin position="516"/>
        <end position="570"/>
    </location>
</feature>
<evidence type="ECO:0000313" key="7">
    <source>
        <dbReference type="Proteomes" id="UP000001542"/>
    </source>
</evidence>
<feature type="domain" description="UBA" evidence="2">
    <location>
        <begin position="115"/>
        <end position="156"/>
    </location>
</feature>
<dbReference type="GO" id="GO:0000981">
    <property type="term" value="F:DNA-binding transcription factor activity, RNA polymerase II-specific"/>
    <property type="evidence" value="ECO:0000318"/>
    <property type="project" value="GO_Central"/>
</dbReference>
<dbReference type="KEGG" id="tva:4746352"/>
<dbReference type="VEuPathDB" id="TrichDB:TVAGG3_0237590"/>
<dbReference type="RefSeq" id="XP_001301622.1">
    <property type="nucleotide sequence ID" value="XM_001301621.1"/>
</dbReference>
<feature type="compositionally biased region" description="Basic residues" evidence="1">
    <location>
        <begin position="314"/>
        <end position="326"/>
    </location>
</feature>
<reference evidence="6" key="1">
    <citation type="submission" date="2006-10" db="EMBL/GenBank/DDBJ databases">
        <authorList>
            <person name="Amadeo P."/>
            <person name="Zhao Q."/>
            <person name="Wortman J."/>
            <person name="Fraser-Liggett C."/>
            <person name="Carlton J."/>
        </authorList>
    </citation>
    <scope>NUCLEOTIDE SEQUENCE</scope>
    <source>
        <strain evidence="6">G3</strain>
    </source>
</reference>
<feature type="compositionally biased region" description="Basic and acidic residues" evidence="1">
    <location>
        <begin position="366"/>
        <end position="379"/>
    </location>
</feature>
<dbReference type="PROSITE" id="PS50090">
    <property type="entry name" value="MYB_LIKE"/>
    <property type="match status" value="3"/>
</dbReference>
<dbReference type="InterPro" id="IPR009060">
    <property type="entry name" value="UBA-like_sf"/>
</dbReference>
<dbReference type="VEuPathDB" id="TrichDB:TVAG_134690"/>
<dbReference type="InterPro" id="IPR015940">
    <property type="entry name" value="UBA"/>
</dbReference>
<feature type="domain" description="HTH myb-type" evidence="5">
    <location>
        <begin position="385"/>
        <end position="439"/>
    </location>
</feature>
<dbReference type="Pfam" id="PF13921">
    <property type="entry name" value="Myb_DNA-bind_6"/>
    <property type="match status" value="1"/>
</dbReference>
<evidence type="ECO:0000256" key="1">
    <source>
        <dbReference type="SAM" id="MobiDB-lite"/>
    </source>
</evidence>
<dbReference type="SMART" id="SM00717">
    <property type="entry name" value="SANT"/>
    <property type="match status" value="3"/>
</dbReference>
<proteinExistence type="predicted"/>
<dbReference type="PANTHER" id="PTHR45614">
    <property type="entry name" value="MYB PROTEIN-RELATED"/>
    <property type="match status" value="1"/>
</dbReference>
<feature type="domain" description="Ubiquitin-like" evidence="3">
    <location>
        <begin position="1"/>
        <end position="57"/>
    </location>
</feature>
<dbReference type="InterPro" id="IPR029071">
    <property type="entry name" value="Ubiquitin-like_domsf"/>
</dbReference>
<feature type="region of interest" description="Disordered" evidence="1">
    <location>
        <begin position="451"/>
        <end position="523"/>
    </location>
</feature>
<feature type="compositionally biased region" description="Acidic residues" evidence="1">
    <location>
        <begin position="171"/>
        <end position="182"/>
    </location>
</feature>
<dbReference type="InterPro" id="IPR009057">
    <property type="entry name" value="Homeodomain-like_sf"/>
</dbReference>
<dbReference type="Pfam" id="PF00249">
    <property type="entry name" value="Myb_DNA-binding"/>
    <property type="match status" value="1"/>
</dbReference>
<organism evidence="6 7">
    <name type="scientific">Trichomonas vaginalis (strain ATCC PRA-98 / G3)</name>
    <dbReference type="NCBI Taxonomy" id="412133"/>
    <lineage>
        <taxon>Eukaryota</taxon>
        <taxon>Metamonada</taxon>
        <taxon>Parabasalia</taxon>
        <taxon>Trichomonadida</taxon>
        <taxon>Trichomonadidae</taxon>
        <taxon>Trichomonas</taxon>
    </lineage>
</organism>
<evidence type="ECO:0000259" key="3">
    <source>
        <dbReference type="PROSITE" id="PS50053"/>
    </source>
</evidence>
<evidence type="ECO:0000259" key="5">
    <source>
        <dbReference type="PROSITE" id="PS51294"/>
    </source>
</evidence>
<sequence length="593" mass="68461">MFVEVEIDGKDRKNVDIQENTTVHDVKERISSLIDVPIDNLELQFNEKKLNDDDNINGVINAESRLIKCLISTNNDSSEDLLKYENIFPFEDTMYSSSSFPYYSESNSIVHRKYKNDPESFESSIIYIQNMGFPHKFAKHALRYTKYDVKAAIALLCGVTIEELEGRLKPDEDEVEEEAAEENTEKRNNTAKTDESESDSAESSDDDSYSRGRKKSHKKEKVDPDSNPTYATHWTPEQDELLYSKWMKYGSDWTRILKYFPGRTKAAVSLHWNASLRQKMIQSGRLTYNDLVRMKVRAPIAIDLASSTSDTKPVRRTSGRSRRSKRKMIDDTTSSSSSNEEESSNSSNDASDNNNNSKSDSSNSDSPKEEQKQEIEPVRKRPGRKPKKEITVWTEEDDENLFNAWMNFGNDWGQISTSLQGRDMTELAVRWNTVVKPRYISEGKLTEEMLRSKNSRAYSHMRQKENPYGEEEKKAEKKKNDGSDNESNEEETDEEDNDSSDSSDAQPEDSRRGRRRRSKSARSWTTEMDKILFEKWKIYGNDWGRYQKIFPDRTAVAIQLHWSTKLKKSLIKKGLLDPNTKPPRGLDSDTEEK</sequence>
<feature type="compositionally biased region" description="Acidic residues" evidence="1">
    <location>
        <begin position="196"/>
        <end position="207"/>
    </location>
</feature>
<dbReference type="STRING" id="5722.A2G2D5"/>
<dbReference type="SUPFAM" id="SSF46934">
    <property type="entry name" value="UBA-like"/>
    <property type="match status" value="1"/>
</dbReference>
<feature type="region of interest" description="Disordered" evidence="1">
    <location>
        <begin position="168"/>
        <end position="233"/>
    </location>
</feature>
<feature type="compositionally biased region" description="Basic and acidic residues" evidence="1">
    <location>
        <begin position="462"/>
        <end position="482"/>
    </location>
</feature>
<feature type="region of interest" description="Disordered" evidence="1">
    <location>
        <begin position="572"/>
        <end position="593"/>
    </location>
</feature>
<feature type="region of interest" description="Disordered" evidence="1">
    <location>
        <begin position="307"/>
        <end position="390"/>
    </location>
</feature>
<gene>
    <name evidence="6" type="ORF">TVAG_134690</name>
</gene>
<keyword evidence="7" id="KW-1185">Reference proteome</keyword>
<dbReference type="AlphaFoldDB" id="A2G2D5"/>